<dbReference type="GO" id="GO:0005634">
    <property type="term" value="C:nucleus"/>
    <property type="evidence" value="ECO:0007669"/>
    <property type="project" value="UniProtKB-SubCell"/>
</dbReference>
<evidence type="ECO:0000256" key="1">
    <source>
        <dbReference type="ARBA" id="ARBA00004123"/>
    </source>
</evidence>
<comment type="similarity">
    <text evidence="3">Belongs to the nitroreductase family.</text>
</comment>
<dbReference type="GO" id="GO:0034599">
    <property type="term" value="P:cellular response to oxidative stress"/>
    <property type="evidence" value="ECO:0007669"/>
    <property type="project" value="InterPro"/>
</dbReference>
<reference evidence="9" key="2">
    <citation type="submission" date="2020-10" db="EMBL/GenBank/DDBJ databases">
        <title>High-Quality Genome Resource of Clonostachys rosea strain S41 by Oxford Nanopore Long-Read Sequencing.</title>
        <authorList>
            <person name="Wang H."/>
        </authorList>
    </citation>
    <scope>NUCLEOTIDE SEQUENCE</scope>
    <source>
        <strain evidence="9">S41</strain>
    </source>
</reference>
<evidence type="ECO:0000313" key="8">
    <source>
        <dbReference type="EMBL" id="CEO54992.1"/>
    </source>
</evidence>
<dbReference type="FunFam" id="3.40.109.10:FF:000001">
    <property type="entry name" value="Nitroreductase family"/>
    <property type="match status" value="1"/>
</dbReference>
<accession>A0A0B7KHR6</accession>
<evidence type="ECO:0000256" key="4">
    <source>
        <dbReference type="ARBA" id="ARBA00022490"/>
    </source>
</evidence>
<evidence type="ECO:0000256" key="2">
    <source>
        <dbReference type="ARBA" id="ARBA00004496"/>
    </source>
</evidence>
<gene>
    <name evidence="8" type="ORF">BN869_000011050_1</name>
    <name evidence="9" type="ORF">IM811_005424</name>
</gene>
<reference evidence="8" key="1">
    <citation type="submission" date="2015-01" db="EMBL/GenBank/DDBJ databases">
        <authorList>
            <person name="Durling Mikael"/>
        </authorList>
    </citation>
    <scope>NUCLEOTIDE SEQUENCE</scope>
</reference>
<keyword evidence="4" id="KW-0963">Cytoplasm</keyword>
<evidence type="ECO:0000256" key="5">
    <source>
        <dbReference type="ARBA" id="ARBA00023002"/>
    </source>
</evidence>
<evidence type="ECO:0000259" key="7">
    <source>
        <dbReference type="Pfam" id="PF00881"/>
    </source>
</evidence>
<dbReference type="CDD" id="cd02140">
    <property type="entry name" value="Frm2-like"/>
    <property type="match status" value="1"/>
</dbReference>
<feature type="domain" description="Nitroreductase" evidence="7">
    <location>
        <begin position="15"/>
        <end position="184"/>
    </location>
</feature>
<sequence length="209" mass="23739">MPAFTETTNTFLDAVKSRRTYYQLNKDLGLLTRDEIQELVTETTLHTPSSYNSQSNRLLVLFGAEHDKLWDIVRDTLKAIVAPNSWQPTADRIAGFRAAAGTILFFDDQEAIKKMQEQFPRYADNFPMFATQSLAMQQYILWATLETEGLGANLQHYSPLIDDKVAAEWDIPTSWKLNAQLVFGGRAGDPGPKQFQDVEERVRFFGPSI</sequence>
<dbReference type="PANTHER" id="PTHR43035">
    <property type="entry name" value="FATTY ACID REPRESSION MUTANT PROTEIN 2-RELATED"/>
    <property type="match status" value="1"/>
</dbReference>
<evidence type="ECO:0000256" key="3">
    <source>
        <dbReference type="ARBA" id="ARBA00007118"/>
    </source>
</evidence>
<name>A0A0B7KHR6_BIOOC</name>
<proteinExistence type="inferred from homology"/>
<dbReference type="AlphaFoldDB" id="A0A0B7KHR6"/>
<dbReference type="EMBL" id="JADCTT010000014">
    <property type="protein sequence ID" value="KAF9744643.1"/>
    <property type="molecule type" value="Genomic_DNA"/>
</dbReference>
<keyword evidence="5" id="KW-0560">Oxidoreductase</keyword>
<dbReference type="GO" id="GO:0005737">
    <property type="term" value="C:cytoplasm"/>
    <property type="evidence" value="ECO:0007669"/>
    <property type="project" value="UniProtKB-SubCell"/>
</dbReference>
<comment type="subcellular location">
    <subcellularLocation>
        <location evidence="2">Cytoplasm</location>
    </subcellularLocation>
    <subcellularLocation>
        <location evidence="1">Nucleus</location>
    </subcellularLocation>
</comment>
<dbReference type="PANTHER" id="PTHR43035:SF1">
    <property type="entry name" value="FATTY ACID REPRESSION MUTANT PROTEIN 2-RELATED"/>
    <property type="match status" value="1"/>
</dbReference>
<dbReference type="EMBL" id="CDPU01000047">
    <property type="protein sequence ID" value="CEO54992.1"/>
    <property type="molecule type" value="Genomic_DNA"/>
</dbReference>
<dbReference type="GO" id="GO:0016491">
    <property type="term" value="F:oxidoreductase activity"/>
    <property type="evidence" value="ECO:0007669"/>
    <property type="project" value="UniProtKB-KW"/>
</dbReference>
<dbReference type="InterPro" id="IPR033877">
    <property type="entry name" value="Frm2/Hbn1"/>
</dbReference>
<dbReference type="SUPFAM" id="SSF55469">
    <property type="entry name" value="FMN-dependent nitroreductase-like"/>
    <property type="match status" value="1"/>
</dbReference>
<organism evidence="8">
    <name type="scientific">Bionectria ochroleuca</name>
    <name type="common">Gliocladium roseum</name>
    <dbReference type="NCBI Taxonomy" id="29856"/>
    <lineage>
        <taxon>Eukaryota</taxon>
        <taxon>Fungi</taxon>
        <taxon>Dikarya</taxon>
        <taxon>Ascomycota</taxon>
        <taxon>Pezizomycotina</taxon>
        <taxon>Sordariomycetes</taxon>
        <taxon>Hypocreomycetidae</taxon>
        <taxon>Hypocreales</taxon>
        <taxon>Bionectriaceae</taxon>
        <taxon>Clonostachys</taxon>
    </lineage>
</organism>
<dbReference type="InterPro" id="IPR029479">
    <property type="entry name" value="Nitroreductase"/>
</dbReference>
<evidence type="ECO:0000313" key="9">
    <source>
        <dbReference type="EMBL" id="KAF9744643.1"/>
    </source>
</evidence>
<dbReference type="Pfam" id="PF00881">
    <property type="entry name" value="Nitroreductase"/>
    <property type="match status" value="1"/>
</dbReference>
<keyword evidence="6" id="KW-0539">Nucleus</keyword>
<evidence type="ECO:0000256" key="6">
    <source>
        <dbReference type="ARBA" id="ARBA00023242"/>
    </source>
</evidence>
<dbReference type="Proteomes" id="UP000616885">
    <property type="component" value="Unassembled WGS sequence"/>
</dbReference>
<protein>
    <recommendedName>
        <fullName evidence="7">Nitroreductase domain-containing protein</fullName>
    </recommendedName>
</protein>
<dbReference type="InterPro" id="IPR000415">
    <property type="entry name" value="Nitroreductase-like"/>
</dbReference>
<dbReference type="Gene3D" id="3.40.109.10">
    <property type="entry name" value="NADH Oxidase"/>
    <property type="match status" value="1"/>
</dbReference>